<dbReference type="AlphaFoldDB" id="A0A3P7JAW5"/>
<gene>
    <name evidence="1" type="ORF">SVUK_LOCUS8305</name>
</gene>
<keyword evidence="2" id="KW-1185">Reference proteome</keyword>
<organism evidence="1 2">
    <name type="scientific">Strongylus vulgaris</name>
    <name type="common">Blood worm</name>
    <dbReference type="NCBI Taxonomy" id="40348"/>
    <lineage>
        <taxon>Eukaryota</taxon>
        <taxon>Metazoa</taxon>
        <taxon>Ecdysozoa</taxon>
        <taxon>Nematoda</taxon>
        <taxon>Chromadorea</taxon>
        <taxon>Rhabditida</taxon>
        <taxon>Rhabditina</taxon>
        <taxon>Rhabditomorpha</taxon>
        <taxon>Strongyloidea</taxon>
        <taxon>Strongylidae</taxon>
        <taxon>Strongylus</taxon>
    </lineage>
</organism>
<evidence type="ECO:0000313" key="1">
    <source>
        <dbReference type="EMBL" id="VDM73307.1"/>
    </source>
</evidence>
<dbReference type="EMBL" id="UYYB01029941">
    <property type="protein sequence ID" value="VDM73307.1"/>
    <property type="molecule type" value="Genomic_DNA"/>
</dbReference>
<name>A0A3P7JAW5_STRVU</name>
<accession>A0A3P7JAW5</accession>
<dbReference type="Proteomes" id="UP000270094">
    <property type="component" value="Unassembled WGS sequence"/>
</dbReference>
<protein>
    <submittedName>
        <fullName evidence="1">Uncharacterized protein</fullName>
    </submittedName>
</protein>
<proteinExistence type="predicted"/>
<reference evidence="1 2" key="1">
    <citation type="submission" date="2018-11" db="EMBL/GenBank/DDBJ databases">
        <authorList>
            <consortium name="Pathogen Informatics"/>
        </authorList>
    </citation>
    <scope>NUCLEOTIDE SEQUENCE [LARGE SCALE GENOMIC DNA]</scope>
</reference>
<evidence type="ECO:0000313" key="2">
    <source>
        <dbReference type="Proteomes" id="UP000270094"/>
    </source>
</evidence>
<sequence length="70" mass="8071">MRWKLNAWRGSLEHSEVNVEARRSLAFALPETGQFALLFLSVSAKFELIAHPCQHDKEATAEEWNGLIYR</sequence>